<evidence type="ECO:0000256" key="7">
    <source>
        <dbReference type="ARBA" id="ARBA00022840"/>
    </source>
</evidence>
<feature type="binding site" evidence="14">
    <location>
        <position position="154"/>
    </location>
    <ligand>
        <name>ATP</name>
        <dbReference type="ChEBI" id="CHEBI:30616"/>
    </ligand>
</feature>
<dbReference type="InterPro" id="IPR008656">
    <property type="entry name" value="Inositol_tetrakis-P_1-kinase"/>
</dbReference>
<feature type="binding site" evidence="15">
    <location>
        <position position="297"/>
    </location>
    <ligand>
        <name>Mg(2+)</name>
        <dbReference type="ChEBI" id="CHEBI:18420"/>
        <label>2</label>
    </ligand>
</feature>
<evidence type="ECO:0000256" key="12">
    <source>
        <dbReference type="ARBA" id="ARBA00051721"/>
    </source>
</evidence>
<feature type="binding site" evidence="15">
    <location>
        <position position="295"/>
    </location>
    <ligand>
        <name>Mg(2+)</name>
        <dbReference type="ChEBI" id="CHEBI:18420"/>
        <label>2</label>
    </ligand>
</feature>
<dbReference type="GO" id="GO:0005524">
    <property type="term" value="F:ATP binding"/>
    <property type="evidence" value="ECO:0007669"/>
    <property type="project" value="UniProtKB-KW"/>
</dbReference>
<keyword evidence="6 13" id="KW-0418">Kinase</keyword>
<dbReference type="SMR" id="A0A803KSS3"/>
<dbReference type="Proteomes" id="UP000596660">
    <property type="component" value="Unplaced"/>
</dbReference>
<evidence type="ECO:0000256" key="3">
    <source>
        <dbReference type="ARBA" id="ARBA00022679"/>
    </source>
</evidence>
<evidence type="ECO:0000256" key="8">
    <source>
        <dbReference type="ARBA" id="ARBA00022842"/>
    </source>
</evidence>
<feature type="binding site" evidence="14">
    <location>
        <position position="70"/>
    </location>
    <ligand>
        <name>1D-myo-inositol 1,3,4-trisphosphate</name>
        <dbReference type="ChEBI" id="CHEBI:58414"/>
    </ligand>
</feature>
<evidence type="ECO:0000256" key="11">
    <source>
        <dbReference type="ARBA" id="ARBA00051366"/>
    </source>
</evidence>
<dbReference type="GeneID" id="110717936"/>
<comment type="cofactor">
    <cofactor evidence="13 15">
        <name>Mg(2+)</name>
        <dbReference type="ChEBI" id="CHEBI:18420"/>
    </cofactor>
    <text evidence="13 15">Binds 2 magnesium ions per subunit.</text>
</comment>
<organism evidence="18 19">
    <name type="scientific">Chenopodium quinoa</name>
    <name type="common">Quinoa</name>
    <dbReference type="NCBI Taxonomy" id="63459"/>
    <lineage>
        <taxon>Eukaryota</taxon>
        <taxon>Viridiplantae</taxon>
        <taxon>Streptophyta</taxon>
        <taxon>Embryophyta</taxon>
        <taxon>Tracheophyta</taxon>
        <taxon>Spermatophyta</taxon>
        <taxon>Magnoliopsida</taxon>
        <taxon>eudicotyledons</taxon>
        <taxon>Gunneridae</taxon>
        <taxon>Pentapetalae</taxon>
        <taxon>Caryophyllales</taxon>
        <taxon>Chenopodiaceae</taxon>
        <taxon>Chenopodioideae</taxon>
        <taxon>Atripliceae</taxon>
        <taxon>Chenopodium</taxon>
    </lineage>
</organism>
<dbReference type="FunFam" id="3.30.1490.220:FF:000002">
    <property type="entry name" value="Inositol-tetrakisphosphate 1-kinase"/>
    <property type="match status" value="1"/>
</dbReference>
<feature type="binding site" evidence="14">
    <location>
        <position position="301"/>
    </location>
    <ligand>
        <name>1D-myo-inositol 1,3,4-trisphosphate</name>
        <dbReference type="ChEBI" id="CHEBI:58414"/>
    </ligand>
</feature>
<comment type="catalytic activity">
    <reaction evidence="9">
        <text>1D-myo-inositol 3,4,5,6-tetrakisphosphate + ATP = 1D-myo-inositol 1,3,4,5,6-pentakisphosphate + ADP + H(+)</text>
        <dbReference type="Rhea" id="RHEA:12452"/>
        <dbReference type="ChEBI" id="CHEBI:15378"/>
        <dbReference type="ChEBI" id="CHEBI:30616"/>
        <dbReference type="ChEBI" id="CHEBI:57539"/>
        <dbReference type="ChEBI" id="CHEBI:57733"/>
        <dbReference type="ChEBI" id="CHEBI:456216"/>
        <dbReference type="EC" id="2.7.1.134"/>
    </reaction>
    <physiologicalReaction direction="left-to-right" evidence="9">
        <dbReference type="Rhea" id="RHEA:12453"/>
    </physiologicalReaction>
    <physiologicalReaction direction="right-to-left" evidence="9">
        <dbReference type="Rhea" id="RHEA:12454"/>
    </physiologicalReaction>
</comment>
<evidence type="ECO:0000313" key="18">
    <source>
        <dbReference type="EnsemblPlants" id="AUR62002081-RA:cds"/>
    </source>
</evidence>
<dbReference type="RefSeq" id="XP_021752427.1">
    <property type="nucleotide sequence ID" value="XM_021896735.1"/>
</dbReference>
<sequence>MAEDRENQNKNGDTTTTRILVGYALPPKKVDSILNPSLLTYAKNHGVDFIPIDVNQPLIHQGPFDCVLHKIYDDDWSRQLLDFASKNPSIPVIDSPTAIQRLHDRISMLEAVKNLVIPSSTAEMAPSVGIPKQVLLMDEDEIENLGLKFPVIAKPVVANGSIKSHQMSLVFNSNGLKKLKNQTPIVLQEFVNHGGILFKVYVAGKNVRCVQRKSLPDFDVTADHFEDEGVMPFSQISNLPTTEKQLQVDNVAMPPMEFVNGLASAMREGAQLNLFNFDLIRDGSESSGVKYLIIDINYFPGYAKLPEFEAMLTHFFLDVVNSSRSGV</sequence>
<feature type="binding site" evidence="14">
    <location>
        <position position="199"/>
    </location>
    <ligand>
        <name>1D-myo-inositol 1,3,4-trisphosphate</name>
        <dbReference type="ChEBI" id="CHEBI:58414"/>
    </ligand>
</feature>
<evidence type="ECO:0000256" key="14">
    <source>
        <dbReference type="PIRSR" id="PIRSR038186-1"/>
    </source>
</evidence>
<dbReference type="AlphaFoldDB" id="A0A803KSS3"/>
<feature type="binding site" evidence="15">
    <location>
        <position position="278"/>
    </location>
    <ligand>
        <name>Mg(2+)</name>
        <dbReference type="ChEBI" id="CHEBI:18420"/>
        <label>1</label>
    </ligand>
</feature>
<dbReference type="GO" id="GO:0005737">
    <property type="term" value="C:cytoplasm"/>
    <property type="evidence" value="ECO:0007669"/>
    <property type="project" value="TreeGrafter"/>
</dbReference>
<gene>
    <name evidence="18" type="primary">LOC110717936</name>
</gene>
<keyword evidence="7 13" id="KW-0067">ATP-binding</keyword>
<dbReference type="Pfam" id="PF17927">
    <property type="entry name" value="Ins134_P3_kin_N"/>
    <property type="match status" value="1"/>
</dbReference>
<dbReference type="GO" id="GO:0047325">
    <property type="term" value="F:inositol-3,4,5,6-tetrakisphosphate 1-kinase activity"/>
    <property type="evidence" value="ECO:0007669"/>
    <property type="project" value="UniProtKB-EC"/>
</dbReference>
<dbReference type="GO" id="GO:0052725">
    <property type="term" value="F:inositol-1,3,4-trisphosphate 6-kinase activity"/>
    <property type="evidence" value="ECO:0007669"/>
    <property type="project" value="InterPro"/>
</dbReference>
<keyword evidence="5 13" id="KW-0547">Nucleotide-binding</keyword>
<dbReference type="GO" id="GO:0052726">
    <property type="term" value="F:inositol-1,3,4-trisphosphate 5-kinase activity"/>
    <property type="evidence" value="ECO:0007669"/>
    <property type="project" value="InterPro"/>
</dbReference>
<keyword evidence="8 13" id="KW-0460">Magnesium</keyword>
<dbReference type="PANTHER" id="PTHR14217:SF24">
    <property type="entry name" value="INOSITOL-TETRAKISPHOSPHATE 1-KINASE 1"/>
    <property type="match status" value="1"/>
</dbReference>
<evidence type="ECO:0000259" key="17">
    <source>
        <dbReference type="Pfam" id="PF17927"/>
    </source>
</evidence>
<evidence type="ECO:0000256" key="4">
    <source>
        <dbReference type="ARBA" id="ARBA00022723"/>
    </source>
</evidence>
<feature type="binding site" evidence="14">
    <location>
        <position position="29"/>
    </location>
    <ligand>
        <name>1D-myo-inositol 1,3,4-trisphosphate</name>
        <dbReference type="ChEBI" id="CHEBI:58414"/>
    </ligand>
</feature>
<feature type="binding site" evidence="14">
    <location>
        <begin position="188"/>
        <end position="199"/>
    </location>
    <ligand>
        <name>ATP</name>
        <dbReference type="ChEBI" id="CHEBI:30616"/>
    </ligand>
</feature>
<evidence type="ECO:0000256" key="1">
    <source>
        <dbReference type="ARBA" id="ARBA00009601"/>
    </source>
</evidence>
<name>A0A803KSS3_CHEQI</name>
<dbReference type="Pfam" id="PF05770">
    <property type="entry name" value="Ins134_P3_kin"/>
    <property type="match status" value="1"/>
</dbReference>
<evidence type="ECO:0000256" key="15">
    <source>
        <dbReference type="PIRSR" id="PIRSR038186-2"/>
    </source>
</evidence>
<dbReference type="Gramene" id="AUR62002081-RA">
    <property type="protein sequence ID" value="AUR62002081-RA:cds"/>
    <property type="gene ID" value="AUR62002081"/>
</dbReference>
<comment type="similarity">
    <text evidence="1 13">Belongs to the ITPK1 family.</text>
</comment>
<comment type="function">
    <text evidence="13">Kinase that can phosphorylate various inositol polyphosphate such as Ins(3,4,5,6)P4 or Ins(1,3,4)P3.</text>
</comment>
<dbReference type="PIRSF" id="PIRSF038186">
    <property type="entry name" value="ITPK"/>
    <property type="match status" value="1"/>
</dbReference>
<feature type="binding site" evidence="14">
    <location>
        <position position="214"/>
    </location>
    <ligand>
        <name>ATP</name>
        <dbReference type="ChEBI" id="CHEBI:30616"/>
    </ligand>
</feature>
<dbReference type="SUPFAM" id="SSF56059">
    <property type="entry name" value="Glutathione synthetase ATP-binding domain-like"/>
    <property type="match status" value="1"/>
</dbReference>
<protein>
    <recommendedName>
        <fullName evidence="13">Inositol-tetrakisphosphate 1-kinase</fullName>
        <ecNumber evidence="13">2.7.1.134</ecNumber>
    </recommendedName>
</protein>
<feature type="domain" description="Inositol-tetrakisphosphate 1-kinase N-terminal" evidence="17">
    <location>
        <begin position="20"/>
        <end position="99"/>
    </location>
</feature>
<dbReference type="EnsemblPlants" id="AUR62002081-RA">
    <property type="protein sequence ID" value="AUR62002081-RA:cds"/>
    <property type="gene ID" value="AUR62002081"/>
</dbReference>
<keyword evidence="4 13" id="KW-0479">Metal-binding</keyword>
<feature type="domain" description="Inositol 1,3,4-trisphosphate 5/6-kinase ATP-grasp" evidence="16">
    <location>
        <begin position="127"/>
        <end position="318"/>
    </location>
</feature>
<dbReference type="InterPro" id="IPR040464">
    <property type="entry name" value="InsP(3)kin_ATP-grasp"/>
</dbReference>
<dbReference type="EC" id="2.7.1.134" evidence="13"/>
<evidence type="ECO:0000313" key="19">
    <source>
        <dbReference type="Proteomes" id="UP000596660"/>
    </source>
</evidence>
<comment type="catalytic activity">
    <reaction evidence="12">
        <text>1D-myo-inositol 3,4,6-trisphosphate + ATP = 1D-myo-inositol 1,3,4,6-tetrakisphosphate + ADP + H(+)</text>
        <dbReference type="Rhea" id="RHEA:70287"/>
        <dbReference type="ChEBI" id="CHEBI:15378"/>
        <dbReference type="ChEBI" id="CHEBI:30616"/>
        <dbReference type="ChEBI" id="CHEBI:57660"/>
        <dbReference type="ChEBI" id="CHEBI:189099"/>
        <dbReference type="ChEBI" id="CHEBI:456216"/>
    </reaction>
    <physiologicalReaction direction="left-to-right" evidence="12">
        <dbReference type="Rhea" id="RHEA:70288"/>
    </physiologicalReaction>
</comment>
<comment type="catalytic activity">
    <reaction evidence="11">
        <text>1D-myo-inositol 1,3,4-trisphosphate + ATP = 1D-myo-inositol 1,3,4,6-tetrakisphosphate + ADP + H(+)</text>
        <dbReference type="Rhea" id="RHEA:20940"/>
        <dbReference type="ChEBI" id="CHEBI:15378"/>
        <dbReference type="ChEBI" id="CHEBI:30616"/>
        <dbReference type="ChEBI" id="CHEBI:57660"/>
        <dbReference type="ChEBI" id="CHEBI:58414"/>
        <dbReference type="ChEBI" id="CHEBI:456216"/>
        <dbReference type="EC" id="2.7.1.159"/>
    </reaction>
    <physiologicalReaction direction="left-to-right" evidence="11">
        <dbReference type="Rhea" id="RHEA:20941"/>
    </physiologicalReaction>
</comment>
<dbReference type="GO" id="GO:0000287">
    <property type="term" value="F:magnesium ion binding"/>
    <property type="evidence" value="ECO:0007669"/>
    <property type="project" value="InterPro"/>
</dbReference>
<feature type="binding site" evidence="14">
    <location>
        <position position="297"/>
    </location>
    <ligand>
        <name>1D-myo-inositol 1,3,4-trisphosphate</name>
        <dbReference type="ChEBI" id="CHEBI:58414"/>
    </ligand>
</feature>
<evidence type="ECO:0000256" key="9">
    <source>
        <dbReference type="ARBA" id="ARBA00033645"/>
    </source>
</evidence>
<comment type="catalytic activity">
    <reaction evidence="10">
        <text>1D-myo-inositol 1,3,4-trisphosphate + ATP = 1D-myo-inositol 1,3,4,5-tetrakisphosphate + ADP + H(+)</text>
        <dbReference type="Rhea" id="RHEA:13253"/>
        <dbReference type="ChEBI" id="CHEBI:15378"/>
        <dbReference type="ChEBI" id="CHEBI:30616"/>
        <dbReference type="ChEBI" id="CHEBI:57895"/>
        <dbReference type="ChEBI" id="CHEBI:58414"/>
        <dbReference type="ChEBI" id="CHEBI:456216"/>
        <dbReference type="EC" id="2.7.1.159"/>
    </reaction>
    <physiologicalReaction direction="left-to-right" evidence="10">
        <dbReference type="Rhea" id="RHEA:13254"/>
    </physiologicalReaction>
</comment>
<proteinExistence type="inferred from homology"/>
<evidence type="ECO:0000256" key="2">
    <source>
        <dbReference type="ARBA" id="ARBA00011245"/>
    </source>
</evidence>
<evidence type="ECO:0000256" key="13">
    <source>
        <dbReference type="PIRNR" id="PIRNR038186"/>
    </source>
</evidence>
<dbReference type="GO" id="GO:0052835">
    <property type="term" value="F:inositol-3,4,6-trisphosphate 1-kinase activity"/>
    <property type="evidence" value="ECO:0007669"/>
    <property type="project" value="UniProtKB-ARBA"/>
</dbReference>
<dbReference type="PANTHER" id="PTHR14217">
    <property type="entry name" value="INOSITOL-TETRAKISPHOSPHATE 1-KINASE"/>
    <property type="match status" value="1"/>
</dbReference>
<dbReference type="KEGG" id="cqi:110717936"/>
<dbReference type="OMA" id="RYTLYDM"/>
<evidence type="ECO:0000256" key="10">
    <source>
        <dbReference type="ARBA" id="ARBA00051312"/>
    </source>
</evidence>
<reference evidence="18" key="2">
    <citation type="submission" date="2021-03" db="UniProtKB">
        <authorList>
            <consortium name="EnsemblPlants"/>
        </authorList>
    </citation>
    <scope>IDENTIFICATION</scope>
</reference>
<evidence type="ECO:0000256" key="5">
    <source>
        <dbReference type="ARBA" id="ARBA00022741"/>
    </source>
</evidence>
<dbReference type="Gene3D" id="3.40.50.11370">
    <property type="match status" value="1"/>
</dbReference>
<comment type="subunit">
    <text evidence="2 13">Monomer.</text>
</comment>
<evidence type="ECO:0000259" key="16">
    <source>
        <dbReference type="Pfam" id="PF05770"/>
    </source>
</evidence>
<dbReference type="GO" id="GO:0032957">
    <property type="term" value="P:inositol trisphosphate metabolic process"/>
    <property type="evidence" value="ECO:0007669"/>
    <property type="project" value="InterPro"/>
</dbReference>
<feature type="binding site" evidence="14">
    <location>
        <position position="165"/>
    </location>
    <ligand>
        <name>1D-myo-inositol 1,3,4-trisphosphate</name>
        <dbReference type="ChEBI" id="CHEBI:58414"/>
    </ligand>
</feature>
<dbReference type="Gene3D" id="3.30.1490.220">
    <property type="match status" value="1"/>
</dbReference>
<keyword evidence="19" id="KW-1185">Reference proteome</keyword>
<keyword evidence="3 13" id="KW-0808">Transferase</keyword>
<accession>A0A803KSS3</accession>
<evidence type="ECO:0000256" key="6">
    <source>
        <dbReference type="ARBA" id="ARBA00022777"/>
    </source>
</evidence>
<reference evidence="18" key="1">
    <citation type="journal article" date="2017" name="Nature">
        <title>The genome of Chenopodium quinoa.</title>
        <authorList>
            <person name="Jarvis D.E."/>
            <person name="Ho Y.S."/>
            <person name="Lightfoot D.J."/>
            <person name="Schmoeckel S.M."/>
            <person name="Li B."/>
            <person name="Borm T.J.A."/>
            <person name="Ohyanagi H."/>
            <person name="Mineta K."/>
            <person name="Michell C.T."/>
            <person name="Saber N."/>
            <person name="Kharbatia N.M."/>
            <person name="Rupper R.R."/>
            <person name="Sharp A.R."/>
            <person name="Dally N."/>
            <person name="Boughton B.A."/>
            <person name="Woo Y.H."/>
            <person name="Gao G."/>
            <person name="Schijlen E.G.W.M."/>
            <person name="Guo X."/>
            <person name="Momin A.A."/>
            <person name="Negrao S."/>
            <person name="Al-Babili S."/>
            <person name="Gehring C."/>
            <person name="Roessner U."/>
            <person name="Jung C."/>
            <person name="Murphy K."/>
            <person name="Arold S.T."/>
            <person name="Gojobori T."/>
            <person name="van der Linden C.G."/>
            <person name="van Loo E.N."/>
            <person name="Jellen E.N."/>
            <person name="Maughan P.J."/>
            <person name="Tester M."/>
        </authorList>
    </citation>
    <scope>NUCLEOTIDE SEQUENCE [LARGE SCALE GENOMIC DNA]</scope>
    <source>
        <strain evidence="18">cv. PI 614886</strain>
    </source>
</reference>
<dbReference type="OrthoDB" id="25308at2759"/>
<feature type="binding site" evidence="14">
    <location>
        <position position="105"/>
    </location>
    <ligand>
        <name>ATP</name>
        <dbReference type="ChEBI" id="CHEBI:30616"/>
    </ligand>
</feature>
<dbReference type="InterPro" id="IPR041429">
    <property type="entry name" value="ITPK1_N"/>
</dbReference>
<feature type="binding site" evidence="15">
    <location>
        <position position="295"/>
    </location>
    <ligand>
        <name>Mg(2+)</name>
        <dbReference type="ChEBI" id="CHEBI:18420"/>
        <label>1</label>
    </ligand>
</feature>